<dbReference type="RefSeq" id="WP_282588992.1">
    <property type="nucleotide sequence ID" value="NZ_JAMOIM010000057.1"/>
</dbReference>
<dbReference type="EMBL" id="JAMOIM010000057">
    <property type="protein sequence ID" value="MCW6512615.1"/>
    <property type="molecule type" value="Genomic_DNA"/>
</dbReference>
<evidence type="ECO:0000313" key="2">
    <source>
        <dbReference type="Proteomes" id="UP001165667"/>
    </source>
</evidence>
<dbReference type="AlphaFoldDB" id="A0AA41Z4F7"/>
<organism evidence="1 2">
    <name type="scientific">Lichenifustis flavocetrariae</name>
    <dbReference type="NCBI Taxonomy" id="2949735"/>
    <lineage>
        <taxon>Bacteria</taxon>
        <taxon>Pseudomonadati</taxon>
        <taxon>Pseudomonadota</taxon>
        <taxon>Alphaproteobacteria</taxon>
        <taxon>Hyphomicrobiales</taxon>
        <taxon>Lichenihabitantaceae</taxon>
        <taxon>Lichenifustis</taxon>
    </lineage>
</organism>
<dbReference type="Proteomes" id="UP001165667">
    <property type="component" value="Unassembled WGS sequence"/>
</dbReference>
<protein>
    <submittedName>
        <fullName evidence="1">Uncharacterized protein</fullName>
    </submittedName>
</protein>
<reference evidence="1" key="1">
    <citation type="submission" date="2022-05" db="EMBL/GenBank/DDBJ databases">
        <authorList>
            <person name="Pankratov T."/>
        </authorList>
    </citation>
    <scope>NUCLEOTIDE SEQUENCE</scope>
    <source>
        <strain evidence="1">BP6-180914</strain>
    </source>
</reference>
<comment type="caution">
    <text evidence="1">The sequence shown here is derived from an EMBL/GenBank/DDBJ whole genome shotgun (WGS) entry which is preliminary data.</text>
</comment>
<gene>
    <name evidence="1" type="ORF">M8523_32420</name>
</gene>
<name>A0AA41Z4F7_9HYPH</name>
<proteinExistence type="predicted"/>
<sequence length="125" mass="13087">MTDYQDEHPQADAPFFAAADLGDAPLTASAGALFRPIATAPAVSSAEEFARRASEVALSSDTAVIARAKRVARIARVEGRAFGRASSIEEKVDEMLPKRPPVDAAREAADAAYKAEIEAVGGIMA</sequence>
<keyword evidence="2" id="KW-1185">Reference proteome</keyword>
<evidence type="ECO:0000313" key="1">
    <source>
        <dbReference type="EMBL" id="MCW6512615.1"/>
    </source>
</evidence>
<accession>A0AA41Z4F7</accession>